<protein>
    <submittedName>
        <fullName evidence="2">Extradiol ring-cleavage dioxygenase</fullName>
    </submittedName>
</protein>
<comment type="caution">
    <text evidence="2">The sequence shown here is derived from an EMBL/GenBank/DDBJ whole genome shotgun (WGS) entry which is preliminary data.</text>
</comment>
<organism evidence="2 3">
    <name type="scientific">Micromonospora radicis</name>
    <dbReference type="NCBI Taxonomy" id="1894971"/>
    <lineage>
        <taxon>Bacteria</taxon>
        <taxon>Bacillati</taxon>
        <taxon>Actinomycetota</taxon>
        <taxon>Actinomycetes</taxon>
        <taxon>Micromonosporales</taxon>
        <taxon>Micromonosporaceae</taxon>
        <taxon>Micromonospora</taxon>
    </lineage>
</organism>
<evidence type="ECO:0000313" key="3">
    <source>
        <dbReference type="Proteomes" id="UP000283832"/>
    </source>
</evidence>
<dbReference type="OrthoDB" id="8685817at2"/>
<sequence length="103" mass="11194">MSLDRFNPDLAVHRLVQELKRDRILREEFERDPAAVAERSGLSAAEVAAIRGRDFKALFELGMHPFLLGQLSRLIFGTTEGTATSAAAEALVASLRGEDAPAS</sequence>
<dbReference type="InterPro" id="IPR036622">
    <property type="entry name" value="LigA_sf"/>
</dbReference>
<dbReference type="AlphaFoldDB" id="A0A418MZ52"/>
<evidence type="ECO:0000259" key="1">
    <source>
        <dbReference type="Pfam" id="PF07746"/>
    </source>
</evidence>
<dbReference type="EMBL" id="QXEC01000004">
    <property type="protein sequence ID" value="RIV40022.1"/>
    <property type="molecule type" value="Genomic_DNA"/>
</dbReference>
<dbReference type="InterPro" id="IPR011986">
    <property type="entry name" value="Xdiol_dOase_LigA"/>
</dbReference>
<dbReference type="Gene3D" id="1.10.700.10">
    <property type="entry name" value="Dioxygenase LigAB, LigA subunit"/>
    <property type="match status" value="1"/>
</dbReference>
<keyword evidence="3" id="KW-1185">Reference proteome</keyword>
<keyword evidence="2" id="KW-0560">Oxidoreductase</keyword>
<keyword evidence="2" id="KW-0223">Dioxygenase</keyword>
<feature type="domain" description="Extradiol ring-cleavage dioxygenase LigAB LigA subunit" evidence="1">
    <location>
        <begin position="22"/>
        <end position="74"/>
    </location>
</feature>
<dbReference type="Pfam" id="PF07746">
    <property type="entry name" value="LigA"/>
    <property type="match status" value="1"/>
</dbReference>
<gene>
    <name evidence="2" type="ORF">D2L64_06785</name>
</gene>
<evidence type="ECO:0000313" key="2">
    <source>
        <dbReference type="EMBL" id="RIV40022.1"/>
    </source>
</evidence>
<reference evidence="2 3" key="1">
    <citation type="submission" date="2018-08" db="EMBL/GenBank/DDBJ databases">
        <title>Jishengella sp. nov., isolated from a root of Azadirachta indica A. Juss. var. siamensis Valenton.</title>
        <authorList>
            <person name="Kuncharoen N."/>
            <person name="Tanasupawat S."/>
            <person name="Kudo T."/>
            <person name="Ohkuma M."/>
        </authorList>
    </citation>
    <scope>NUCLEOTIDE SEQUENCE [LARGE SCALE GENOMIC DNA]</scope>
    <source>
        <strain evidence="2 3">AZ1-13</strain>
    </source>
</reference>
<accession>A0A418MZ52</accession>
<dbReference type="SUPFAM" id="SSF48076">
    <property type="entry name" value="LigA subunit of an aromatic-ring-opening dioxygenase LigAB"/>
    <property type="match status" value="1"/>
</dbReference>
<proteinExistence type="predicted"/>
<name>A0A418MZ52_9ACTN</name>
<dbReference type="RefSeq" id="WP_119573830.1">
    <property type="nucleotide sequence ID" value="NZ_QXEC01000004.1"/>
</dbReference>
<dbReference type="Proteomes" id="UP000283832">
    <property type="component" value="Unassembled WGS sequence"/>
</dbReference>
<dbReference type="GO" id="GO:0051213">
    <property type="term" value="F:dioxygenase activity"/>
    <property type="evidence" value="ECO:0007669"/>
    <property type="project" value="UniProtKB-KW"/>
</dbReference>